<dbReference type="PROSITE" id="PS51387">
    <property type="entry name" value="FAD_PCMH"/>
    <property type="match status" value="1"/>
</dbReference>
<evidence type="ECO:0000256" key="2">
    <source>
        <dbReference type="ARBA" id="ARBA00022827"/>
    </source>
</evidence>
<reference evidence="5 6" key="1">
    <citation type="submission" date="2016-11" db="EMBL/GenBank/DDBJ databases">
        <authorList>
            <person name="Jaros S."/>
            <person name="Januszkiewicz K."/>
            <person name="Wedrychowicz H."/>
        </authorList>
    </citation>
    <scope>NUCLEOTIDE SEQUENCE [LARGE SCALE GENOMIC DNA]</scope>
    <source>
        <strain evidence="5 6">GAS138</strain>
    </source>
</reference>
<keyword evidence="2" id="KW-0274">FAD</keyword>
<gene>
    <name evidence="5" type="ORF">SAMN05443248_8126</name>
</gene>
<dbReference type="Gene3D" id="3.30.465.10">
    <property type="match status" value="1"/>
</dbReference>
<dbReference type="Pfam" id="PF00941">
    <property type="entry name" value="FAD_binding_5"/>
    <property type="match status" value="1"/>
</dbReference>
<evidence type="ECO:0000259" key="4">
    <source>
        <dbReference type="PROSITE" id="PS51387"/>
    </source>
</evidence>
<accession>A0A1M5YBP8</accession>
<dbReference type="GO" id="GO:0071949">
    <property type="term" value="F:FAD binding"/>
    <property type="evidence" value="ECO:0007669"/>
    <property type="project" value="InterPro"/>
</dbReference>
<dbReference type="InterPro" id="IPR016167">
    <property type="entry name" value="FAD-bd_PCMH_sub1"/>
</dbReference>
<dbReference type="RefSeq" id="WP_079606191.1">
    <property type="nucleotide sequence ID" value="NZ_LT670817.1"/>
</dbReference>
<dbReference type="GO" id="GO:0016491">
    <property type="term" value="F:oxidoreductase activity"/>
    <property type="evidence" value="ECO:0007669"/>
    <property type="project" value="UniProtKB-KW"/>
</dbReference>
<dbReference type="InterPro" id="IPR002346">
    <property type="entry name" value="Mopterin_DH_FAD-bd"/>
</dbReference>
<dbReference type="InterPro" id="IPR016169">
    <property type="entry name" value="FAD-bd_PCMH_sub2"/>
</dbReference>
<evidence type="ECO:0000313" key="6">
    <source>
        <dbReference type="Proteomes" id="UP000189796"/>
    </source>
</evidence>
<proteinExistence type="predicted"/>
<evidence type="ECO:0000256" key="3">
    <source>
        <dbReference type="ARBA" id="ARBA00023002"/>
    </source>
</evidence>
<dbReference type="Proteomes" id="UP000189796">
    <property type="component" value="Chromosome I"/>
</dbReference>
<dbReference type="InterPro" id="IPR016166">
    <property type="entry name" value="FAD-bd_PCMH"/>
</dbReference>
<dbReference type="InterPro" id="IPR036318">
    <property type="entry name" value="FAD-bd_PCMH-like_sf"/>
</dbReference>
<evidence type="ECO:0000313" key="5">
    <source>
        <dbReference type="EMBL" id="SHI09402.1"/>
    </source>
</evidence>
<dbReference type="InterPro" id="IPR051312">
    <property type="entry name" value="Diverse_Substr_Oxidored"/>
</dbReference>
<keyword evidence="1" id="KW-0285">Flavoprotein</keyword>
<dbReference type="Gene3D" id="3.30.43.10">
    <property type="entry name" value="Uridine Diphospho-n-acetylenolpyruvylglucosamine Reductase, domain 2"/>
    <property type="match status" value="1"/>
</dbReference>
<dbReference type="Gene3D" id="3.30.390.50">
    <property type="entry name" value="CO dehydrogenase flavoprotein, C-terminal domain"/>
    <property type="match status" value="1"/>
</dbReference>
<dbReference type="SUPFAM" id="SSF56176">
    <property type="entry name" value="FAD-binding/transporter-associated domain-like"/>
    <property type="match status" value="1"/>
</dbReference>
<evidence type="ECO:0000256" key="1">
    <source>
        <dbReference type="ARBA" id="ARBA00022630"/>
    </source>
</evidence>
<dbReference type="Pfam" id="PF03450">
    <property type="entry name" value="CO_deh_flav_C"/>
    <property type="match status" value="1"/>
</dbReference>
<name>A0A1M5YBP8_9BRAD</name>
<sequence length="292" mass="31467">MKLPDIDYARPTSLDSAVRLLADVDARILAGGQSLIPMMAYRLATPSLLVDIARIPGLDRIGFDADGVTLGARVRWRDIENEPLLATGHPLLCAGVSHIAHYQIRNRGTVGGSLAHADPAAELPAIALACDAVIVVFGADGRREMAARDFFVGPLTTALRPTDIITEVRLPAWPDGRKFAFEEFARRRGDFALAGVCLAYDLNDHGAVVDPRVVGFGATEMPSRIAELEQFLRGRRPDLAMCEGAAKVASDAITPIGDIHASPAYRRSLFGTLVERVLLKSMSRTAEDAHGH</sequence>
<dbReference type="InterPro" id="IPR036683">
    <property type="entry name" value="CO_DH_flav_C_dom_sf"/>
</dbReference>
<feature type="domain" description="FAD-binding PCMH-type" evidence="4">
    <location>
        <begin position="1"/>
        <end position="175"/>
    </location>
</feature>
<dbReference type="InterPro" id="IPR005107">
    <property type="entry name" value="CO_DH_flav_C"/>
</dbReference>
<protein>
    <submittedName>
        <fullName evidence="5">Carbon-monoxide dehydrogenase medium subunit</fullName>
    </submittedName>
</protein>
<dbReference type="SUPFAM" id="SSF55447">
    <property type="entry name" value="CO dehydrogenase flavoprotein C-terminal domain-like"/>
    <property type="match status" value="1"/>
</dbReference>
<dbReference type="AlphaFoldDB" id="A0A1M5YBP8"/>
<dbReference type="EMBL" id="LT670817">
    <property type="protein sequence ID" value="SHI09402.1"/>
    <property type="molecule type" value="Genomic_DNA"/>
</dbReference>
<keyword evidence="3" id="KW-0560">Oxidoreductase</keyword>
<dbReference type="PANTHER" id="PTHR42659">
    <property type="entry name" value="XANTHINE DEHYDROGENASE SUBUNIT C-RELATED"/>
    <property type="match status" value="1"/>
</dbReference>
<dbReference type="OrthoDB" id="9793944at2"/>
<organism evidence="5 6">
    <name type="scientific">Bradyrhizobium erythrophlei</name>
    <dbReference type="NCBI Taxonomy" id="1437360"/>
    <lineage>
        <taxon>Bacteria</taxon>
        <taxon>Pseudomonadati</taxon>
        <taxon>Pseudomonadota</taxon>
        <taxon>Alphaproteobacteria</taxon>
        <taxon>Hyphomicrobiales</taxon>
        <taxon>Nitrobacteraceae</taxon>
        <taxon>Bradyrhizobium</taxon>
    </lineage>
</organism>
<dbReference type="PANTHER" id="PTHR42659:SF2">
    <property type="entry name" value="XANTHINE DEHYDROGENASE SUBUNIT C-RELATED"/>
    <property type="match status" value="1"/>
</dbReference>
<dbReference type="SMART" id="SM01092">
    <property type="entry name" value="CO_deh_flav_C"/>
    <property type="match status" value="1"/>
</dbReference>